<evidence type="ECO:0000256" key="1">
    <source>
        <dbReference type="ARBA" id="ARBA00022723"/>
    </source>
</evidence>
<dbReference type="InterPro" id="IPR037207">
    <property type="entry name" value="Nuop51_4Fe4S-bd_sf"/>
</dbReference>
<dbReference type="AlphaFoldDB" id="X0UTN5"/>
<name>X0UTN5_9ZZZZ</name>
<keyword evidence="2" id="KW-0408">Iron</keyword>
<dbReference type="Gene3D" id="1.20.1440.230">
    <property type="entry name" value="NADH-ubiquinone oxidoreductase 51kDa subunit, iron-sulphur binding domain"/>
    <property type="match status" value="1"/>
</dbReference>
<reference evidence="5" key="1">
    <citation type="journal article" date="2014" name="Front. Microbiol.">
        <title>High frequency of phylogenetically diverse reductive dehalogenase-homologous genes in deep subseafloor sedimentary metagenomes.</title>
        <authorList>
            <person name="Kawai M."/>
            <person name="Futagami T."/>
            <person name="Toyoda A."/>
            <person name="Takaki Y."/>
            <person name="Nishi S."/>
            <person name="Hori S."/>
            <person name="Arai W."/>
            <person name="Tsubouchi T."/>
            <person name="Morono Y."/>
            <person name="Uchiyama I."/>
            <person name="Ito T."/>
            <person name="Fujiyama A."/>
            <person name="Inagaki F."/>
            <person name="Takami H."/>
        </authorList>
    </citation>
    <scope>NUCLEOTIDE SEQUENCE</scope>
    <source>
        <strain evidence="5">Expedition CK06-06</strain>
    </source>
</reference>
<sequence length="57" mass="6510">MLDILERLCNGQGRRTDIEELEHLAQMIQKTSLCGLGKTAPNPVLSTIKYFRDEYEA</sequence>
<dbReference type="PANTHER" id="PTHR43578:SF3">
    <property type="entry name" value="NADH-QUINONE OXIDOREDUCTASE SUBUNIT F"/>
    <property type="match status" value="1"/>
</dbReference>
<dbReference type="InterPro" id="IPR019575">
    <property type="entry name" value="Nuop51_4Fe4S-bd"/>
</dbReference>
<protein>
    <recommendedName>
        <fullName evidence="4">NADH-ubiquinone oxidoreductase 51kDa subunit iron-sulphur binding domain-containing protein</fullName>
    </recommendedName>
</protein>
<dbReference type="PANTHER" id="PTHR43578">
    <property type="entry name" value="NADH-QUINONE OXIDOREDUCTASE SUBUNIT F"/>
    <property type="match status" value="1"/>
</dbReference>
<feature type="non-terminal residue" evidence="5">
    <location>
        <position position="57"/>
    </location>
</feature>
<gene>
    <name evidence="5" type="ORF">S01H1_24194</name>
</gene>
<comment type="caution">
    <text evidence="5">The sequence shown here is derived from an EMBL/GenBank/DDBJ whole genome shotgun (WGS) entry which is preliminary data.</text>
</comment>
<accession>X0UTN5</accession>
<evidence type="ECO:0000259" key="4">
    <source>
        <dbReference type="Pfam" id="PF10589"/>
    </source>
</evidence>
<keyword evidence="1" id="KW-0479">Metal-binding</keyword>
<organism evidence="5">
    <name type="scientific">marine sediment metagenome</name>
    <dbReference type="NCBI Taxonomy" id="412755"/>
    <lineage>
        <taxon>unclassified sequences</taxon>
        <taxon>metagenomes</taxon>
        <taxon>ecological metagenomes</taxon>
    </lineage>
</organism>
<proteinExistence type="predicted"/>
<evidence type="ECO:0000313" key="5">
    <source>
        <dbReference type="EMBL" id="GAF91820.1"/>
    </source>
</evidence>
<dbReference type="GO" id="GO:0046872">
    <property type="term" value="F:metal ion binding"/>
    <property type="evidence" value="ECO:0007669"/>
    <property type="project" value="UniProtKB-KW"/>
</dbReference>
<evidence type="ECO:0000256" key="3">
    <source>
        <dbReference type="ARBA" id="ARBA00023014"/>
    </source>
</evidence>
<keyword evidence="3" id="KW-0411">Iron-sulfur</keyword>
<dbReference type="SUPFAM" id="SSF140490">
    <property type="entry name" value="Nqo1C-terminal domain-like"/>
    <property type="match status" value="1"/>
</dbReference>
<evidence type="ECO:0000256" key="2">
    <source>
        <dbReference type="ARBA" id="ARBA00023004"/>
    </source>
</evidence>
<dbReference type="EMBL" id="BARS01014276">
    <property type="protein sequence ID" value="GAF91820.1"/>
    <property type="molecule type" value="Genomic_DNA"/>
</dbReference>
<dbReference type="Pfam" id="PF10589">
    <property type="entry name" value="NADH_4Fe-4S"/>
    <property type="match status" value="1"/>
</dbReference>
<dbReference type="GO" id="GO:0051539">
    <property type="term" value="F:4 iron, 4 sulfur cluster binding"/>
    <property type="evidence" value="ECO:0007669"/>
    <property type="project" value="InterPro"/>
</dbReference>
<feature type="domain" description="NADH-ubiquinone oxidoreductase 51kDa subunit iron-sulphur binding" evidence="4">
    <location>
        <begin position="1"/>
        <end position="57"/>
    </location>
</feature>